<dbReference type="EMBL" id="BLLK01000049">
    <property type="protein sequence ID" value="GFH55469.1"/>
    <property type="molecule type" value="Genomic_DNA"/>
</dbReference>
<dbReference type="AlphaFoldDB" id="A0AAD3D3M2"/>
<reference evidence="3 4" key="1">
    <citation type="journal article" date="2021" name="Sci. Rep.">
        <title>The genome of the diatom Chaetoceros tenuissimus carries an ancient integrated fragment of an extant virus.</title>
        <authorList>
            <person name="Hongo Y."/>
            <person name="Kimura K."/>
            <person name="Takaki Y."/>
            <person name="Yoshida Y."/>
            <person name="Baba S."/>
            <person name="Kobayashi G."/>
            <person name="Nagasaki K."/>
            <person name="Hano T."/>
            <person name="Tomaru Y."/>
        </authorList>
    </citation>
    <scope>NUCLEOTIDE SEQUENCE [LARGE SCALE GENOMIC DNA]</scope>
    <source>
        <strain evidence="3 4">NIES-3715</strain>
    </source>
</reference>
<accession>A0AAD3D3M2</accession>
<feature type="compositionally biased region" description="Low complexity" evidence="1">
    <location>
        <begin position="26"/>
        <end position="38"/>
    </location>
</feature>
<dbReference type="Proteomes" id="UP001054902">
    <property type="component" value="Unassembled WGS sequence"/>
</dbReference>
<organism evidence="3 4">
    <name type="scientific">Chaetoceros tenuissimus</name>
    <dbReference type="NCBI Taxonomy" id="426638"/>
    <lineage>
        <taxon>Eukaryota</taxon>
        <taxon>Sar</taxon>
        <taxon>Stramenopiles</taxon>
        <taxon>Ochrophyta</taxon>
        <taxon>Bacillariophyta</taxon>
        <taxon>Coscinodiscophyceae</taxon>
        <taxon>Chaetocerotophycidae</taxon>
        <taxon>Chaetocerotales</taxon>
        <taxon>Chaetocerotaceae</taxon>
        <taxon>Chaetoceros</taxon>
    </lineage>
</organism>
<keyword evidence="2" id="KW-0812">Transmembrane</keyword>
<comment type="caution">
    <text evidence="3">The sequence shown here is derived from an EMBL/GenBank/DDBJ whole genome shotgun (WGS) entry which is preliminary data.</text>
</comment>
<evidence type="ECO:0000313" key="4">
    <source>
        <dbReference type="Proteomes" id="UP001054902"/>
    </source>
</evidence>
<protein>
    <submittedName>
        <fullName evidence="3">Uncharacterized protein</fullName>
    </submittedName>
</protein>
<keyword evidence="2" id="KW-0472">Membrane</keyword>
<sequence length="475" mass="54958">MKRRIFNRRPKDIHDCTTTSTIGTRPSKPTSASSSSSPLPIFYEHVKTHQTIHYRRKKRQTRVRMMQYCFTFLFIACVILYITKITSWHTQHKLQQESIHPSSTTNTTTTWPHETIHILNTRFMQHQPHLPTLAQARLHLFQTICLPSILHQTFVNFLWIIKIDPDLDVDIRNKLVELIKTSMLSNRIFVVGSNVNYLTGHTKGGWRGGLESFDILRSKIYTGDIQLLQQASKASDEKIVLETRLDADDGLHKNYLELVERDAKLKFRSGKYDFHYWCMESHIKWYIGDNGSQENTTDYPQGMVEGERRPNFCMTPGLTIGMNVGYDVMQLPLYPHHELYRKLKNECLNDGEDHSSIHSNTTTTDTNNNHECITFINKIVSAVRSRTETSAGMEEVSYTAPTEKETNKLRQQVTLWSILSQHFGISKENAIQTKKYFIENRIEIARENLLGQCLGDHSCKNSTKIRLQKIIDGVV</sequence>
<evidence type="ECO:0000313" key="3">
    <source>
        <dbReference type="EMBL" id="GFH55469.1"/>
    </source>
</evidence>
<dbReference type="Pfam" id="PF11316">
    <property type="entry name" value="Rhamno_transf"/>
    <property type="match status" value="1"/>
</dbReference>
<name>A0AAD3D3M2_9STRA</name>
<evidence type="ECO:0000256" key="2">
    <source>
        <dbReference type="SAM" id="Phobius"/>
    </source>
</evidence>
<proteinExistence type="predicted"/>
<feature type="region of interest" description="Disordered" evidence="1">
    <location>
        <begin position="1"/>
        <end position="38"/>
    </location>
</feature>
<evidence type="ECO:0000256" key="1">
    <source>
        <dbReference type="SAM" id="MobiDB-lite"/>
    </source>
</evidence>
<keyword evidence="2" id="KW-1133">Transmembrane helix</keyword>
<keyword evidence="4" id="KW-1185">Reference proteome</keyword>
<dbReference type="InterPro" id="IPR021466">
    <property type="entry name" value="Put_rhamnosyl_transferase"/>
</dbReference>
<gene>
    <name evidence="3" type="ORF">CTEN210_11945</name>
</gene>
<feature type="transmembrane region" description="Helical" evidence="2">
    <location>
        <begin position="65"/>
        <end position="83"/>
    </location>
</feature>